<dbReference type="InterPro" id="IPR008906">
    <property type="entry name" value="HATC_C_dom"/>
</dbReference>
<dbReference type="SMART" id="SM00614">
    <property type="entry name" value="ZnF_BED"/>
    <property type="match status" value="1"/>
</dbReference>
<dbReference type="SUPFAM" id="SSF53098">
    <property type="entry name" value="Ribonuclease H-like"/>
    <property type="match status" value="1"/>
</dbReference>
<proteinExistence type="predicted"/>
<keyword evidence="5" id="KW-0539">Nucleus</keyword>
<keyword evidence="7" id="KW-0812">Transmembrane</keyword>
<evidence type="ECO:0000256" key="5">
    <source>
        <dbReference type="ARBA" id="ARBA00023242"/>
    </source>
</evidence>
<sequence>MHQLQHSRQKNGRISQKVTHHSRLLFSYLFILAALFVSTTPLQRDVCNWDRLTFVVSPNLAIFAFHWLFKHWHAGRPAQRSPANLTRFAPDRRDWVLYDTAQNNEFLLWWLETDYGRRLTKNGRYNFRWSVESHSSKVWKQFDQVAELRSGRPKVICRSCFTPLNHPHHPHHKSHGTSTMGKHLKSKSCRRSVEKESVPAATPGPTQAARASLPPIGSRVTKTQLKDQLLRTISSAQLTFELVEEPTFRELLDLVYAGPQLLDIPSSKQLRQHMHDTVTTYQESQLQDLPGDSKVSIALCCWKSPLGQDFMAITAYYFDKQWSYREVLLGFELLCRPETGTDAGDQILGLIEKKGLLRRIFSVTIDYRVDANLVLSLQEKLISSGGISSLQLFVGVPGIVQAVQLCLERYLQNITNDPERGTVETECAISCGSGSIETYDAGIASILEKIRSFAKFINENPQRSDAFLCLQPAGMQLLPLTDAKNRWNSALLMLKRASRLQRYINQYCGKNGDLKFRISNIEWRKIEYVVQVTMPFVHFTMFLLASKDATIHRACLLFETLMVQIDKSIEALGGKSALWKQKLRRALVGMKMELREIHEKTFEDFGVMYGTGTLIAPQYKVSAFDGARPSCLGHAERYIEYLKIFHLQYRPQMPTSLSCLHGMSCSPQLLELEQVLHPLTGLVANSMSQNDEVGQYLREGAVNISPRAYWKDHQREWPVLTRLARDLLSIPATGAGTERLFAVAENIYHLYGGHLDEPTMRDLVMYTYSEKSKSDKQLVNLVDHNTVGNEEWEEFGSRAERPEPISDEEWTPAAMSVDERSEDDGNSHAATVILESPPTDDLEQHLGDKGDDSSLFPPVTWLINSIRRRFLGGATVTQ</sequence>
<evidence type="ECO:0000256" key="1">
    <source>
        <dbReference type="ARBA" id="ARBA00004123"/>
    </source>
</evidence>
<dbReference type="InterPro" id="IPR052035">
    <property type="entry name" value="ZnF_BED_domain_contain"/>
</dbReference>
<evidence type="ECO:0000256" key="7">
    <source>
        <dbReference type="SAM" id="Phobius"/>
    </source>
</evidence>
<evidence type="ECO:0000256" key="4">
    <source>
        <dbReference type="ARBA" id="ARBA00022833"/>
    </source>
</evidence>
<comment type="caution">
    <text evidence="9">The sequence shown here is derived from an EMBL/GenBank/DDBJ whole genome shotgun (WGS) entry which is preliminary data.</text>
</comment>
<dbReference type="GO" id="GO:0046983">
    <property type="term" value="F:protein dimerization activity"/>
    <property type="evidence" value="ECO:0007669"/>
    <property type="project" value="InterPro"/>
</dbReference>
<protein>
    <recommendedName>
        <fullName evidence="8">HAT C-terminal dimerisation domain-containing protein</fullName>
    </recommendedName>
</protein>
<keyword evidence="7" id="KW-0472">Membrane</keyword>
<evidence type="ECO:0000256" key="2">
    <source>
        <dbReference type="ARBA" id="ARBA00022723"/>
    </source>
</evidence>
<keyword evidence="7" id="KW-1133">Transmembrane helix</keyword>
<accession>A0A9W9QLI1</accession>
<evidence type="ECO:0000259" key="8">
    <source>
        <dbReference type="Pfam" id="PF05699"/>
    </source>
</evidence>
<dbReference type="AlphaFoldDB" id="A0A9W9QLI1"/>
<organism evidence="9 10">
    <name type="scientific">Penicillium brevicompactum</name>
    <dbReference type="NCBI Taxonomy" id="5074"/>
    <lineage>
        <taxon>Eukaryota</taxon>
        <taxon>Fungi</taxon>
        <taxon>Dikarya</taxon>
        <taxon>Ascomycota</taxon>
        <taxon>Pezizomycotina</taxon>
        <taxon>Eurotiomycetes</taxon>
        <taxon>Eurotiomycetidae</taxon>
        <taxon>Eurotiales</taxon>
        <taxon>Aspergillaceae</taxon>
        <taxon>Penicillium</taxon>
    </lineage>
</organism>
<gene>
    <name evidence="9" type="ORF">N7541_009279</name>
</gene>
<evidence type="ECO:0000256" key="6">
    <source>
        <dbReference type="SAM" id="MobiDB-lite"/>
    </source>
</evidence>
<reference evidence="9" key="1">
    <citation type="submission" date="2022-12" db="EMBL/GenBank/DDBJ databases">
        <authorList>
            <person name="Petersen C."/>
        </authorList>
    </citation>
    <scope>NUCLEOTIDE SEQUENCE</scope>
    <source>
        <strain evidence="9">IBT 35675</strain>
    </source>
</reference>
<dbReference type="InterPro" id="IPR012337">
    <property type="entry name" value="RNaseH-like_sf"/>
</dbReference>
<dbReference type="PANTHER" id="PTHR46481">
    <property type="entry name" value="ZINC FINGER BED DOMAIN-CONTAINING PROTEIN 4"/>
    <property type="match status" value="1"/>
</dbReference>
<comment type="subcellular location">
    <subcellularLocation>
        <location evidence="1">Nucleus</location>
    </subcellularLocation>
</comment>
<keyword evidence="2" id="KW-0479">Metal-binding</keyword>
<keyword evidence="10" id="KW-1185">Reference proteome</keyword>
<dbReference type="EMBL" id="JAPZBR010000008">
    <property type="protein sequence ID" value="KAJ5340155.1"/>
    <property type="molecule type" value="Genomic_DNA"/>
</dbReference>
<feature type="region of interest" description="Disordered" evidence="6">
    <location>
        <begin position="167"/>
        <end position="217"/>
    </location>
</feature>
<keyword evidence="4" id="KW-0862">Zinc</keyword>
<reference evidence="9" key="2">
    <citation type="journal article" date="2023" name="IMA Fungus">
        <title>Comparative genomic study of the Penicillium genus elucidates a diverse pangenome and 15 lateral gene transfer events.</title>
        <authorList>
            <person name="Petersen C."/>
            <person name="Sorensen T."/>
            <person name="Nielsen M.R."/>
            <person name="Sondergaard T.E."/>
            <person name="Sorensen J.L."/>
            <person name="Fitzpatrick D.A."/>
            <person name="Frisvad J.C."/>
            <person name="Nielsen K.L."/>
        </authorList>
    </citation>
    <scope>NUCLEOTIDE SEQUENCE</scope>
    <source>
        <strain evidence="9">IBT 35675</strain>
    </source>
</reference>
<dbReference type="PANTHER" id="PTHR46481:SF10">
    <property type="entry name" value="ZINC FINGER BED DOMAIN-CONTAINING PROTEIN 39"/>
    <property type="match status" value="1"/>
</dbReference>
<dbReference type="GO" id="GO:0008270">
    <property type="term" value="F:zinc ion binding"/>
    <property type="evidence" value="ECO:0007669"/>
    <property type="project" value="UniProtKB-KW"/>
</dbReference>
<name>A0A9W9QLI1_PENBR</name>
<feature type="domain" description="HAT C-terminal dimerisation" evidence="8">
    <location>
        <begin position="696"/>
        <end position="751"/>
    </location>
</feature>
<dbReference type="Pfam" id="PF05699">
    <property type="entry name" value="Dimer_Tnp_hAT"/>
    <property type="match status" value="1"/>
</dbReference>
<evidence type="ECO:0000256" key="3">
    <source>
        <dbReference type="ARBA" id="ARBA00022771"/>
    </source>
</evidence>
<evidence type="ECO:0000313" key="10">
    <source>
        <dbReference type="Proteomes" id="UP001148299"/>
    </source>
</evidence>
<dbReference type="Proteomes" id="UP001148299">
    <property type="component" value="Unassembled WGS sequence"/>
</dbReference>
<evidence type="ECO:0000313" key="9">
    <source>
        <dbReference type="EMBL" id="KAJ5340155.1"/>
    </source>
</evidence>
<keyword evidence="3" id="KW-0863">Zinc-finger</keyword>
<feature type="transmembrane region" description="Helical" evidence="7">
    <location>
        <begin position="21"/>
        <end position="40"/>
    </location>
</feature>
<dbReference type="GO" id="GO:0005634">
    <property type="term" value="C:nucleus"/>
    <property type="evidence" value="ECO:0007669"/>
    <property type="project" value="UniProtKB-SubCell"/>
</dbReference>